<comment type="caution">
    <text evidence="1">Lacks conserved residue(s) required for the propagation of feature annotation.</text>
</comment>
<dbReference type="InterPro" id="IPR000742">
    <property type="entry name" value="EGF"/>
</dbReference>
<keyword evidence="1" id="KW-0245">EGF-like domain</keyword>
<evidence type="ECO:0000256" key="1">
    <source>
        <dbReference type="PROSITE-ProRule" id="PRU00076"/>
    </source>
</evidence>
<evidence type="ECO:0000259" key="2">
    <source>
        <dbReference type="PROSITE" id="PS50026"/>
    </source>
</evidence>
<dbReference type="PROSITE" id="PS50026">
    <property type="entry name" value="EGF_3"/>
    <property type="match status" value="1"/>
</dbReference>
<keyword evidence="1" id="KW-1015">Disulfide bond</keyword>
<dbReference type="SUPFAM" id="SSF75005">
    <property type="entry name" value="Arabinanase/levansucrase/invertase"/>
    <property type="match status" value="1"/>
</dbReference>
<reference evidence="3" key="1">
    <citation type="submission" date="2023-08" db="EMBL/GenBank/DDBJ databases">
        <authorList>
            <person name="Audoor S."/>
            <person name="Bilcke G."/>
        </authorList>
    </citation>
    <scope>NUCLEOTIDE SEQUENCE</scope>
</reference>
<organism evidence="3 4">
    <name type="scientific">Cylindrotheca closterium</name>
    <dbReference type="NCBI Taxonomy" id="2856"/>
    <lineage>
        <taxon>Eukaryota</taxon>
        <taxon>Sar</taxon>
        <taxon>Stramenopiles</taxon>
        <taxon>Ochrophyta</taxon>
        <taxon>Bacillariophyta</taxon>
        <taxon>Bacillariophyceae</taxon>
        <taxon>Bacillariophycidae</taxon>
        <taxon>Bacillariales</taxon>
        <taxon>Bacillariaceae</taxon>
        <taxon>Cylindrotheca</taxon>
    </lineage>
</organism>
<dbReference type="Gene3D" id="2.60.120.260">
    <property type="entry name" value="Galactose-binding domain-like"/>
    <property type="match status" value="1"/>
</dbReference>
<feature type="domain" description="EGF-like" evidence="2">
    <location>
        <begin position="53"/>
        <end position="94"/>
    </location>
</feature>
<proteinExistence type="predicted"/>
<dbReference type="EMBL" id="CAKOGP040000757">
    <property type="protein sequence ID" value="CAJ1938703.1"/>
    <property type="molecule type" value="Genomic_DNA"/>
</dbReference>
<sequence length="443" mass="49215">MRWIVIITAITSVFVALRSTILQHADHFILSALKRRTATPLLRSSNGDDDIIVDDYCLTSVDCAMNGECIRHSKDRQSPGKCQCFDGWRGTTCEVLDLLPIAPQTAGLQLPNHASSWGGSVVYVDGKYHMFASEIVNGCGLGYWTTNSQVIRAVSDHPNGPYVKQEVILPTFSHDANVLQRGPNGEIVLFVTALLGVKPVDCDNNDSSSWQWNNAVVPNTTAPPKDTYMLWAKHPTGPWSEPVLVLNSTIWNEDYWAKNHRFAHCDANLNGILRHDGSFLGLWRKCETPDLLTVPHTLYASDWKDASTYQPSIDPLFVLTGSGAEDPSNIWTTETSDAGVAYHAIFHDEQATRCMLGECPNVGRHAFSMDGKAWSYSKVNAYNGTVLFQNGTTWTADTRARPHLIVRDNQLLALSTGLKPTKESGYVWTLVQPLRHETEMKDV</sequence>
<gene>
    <name evidence="3" type="ORF">CYCCA115_LOCUS6241</name>
</gene>
<name>A0AAD2FH62_9STRA</name>
<dbReference type="Pfam" id="PF23106">
    <property type="entry name" value="EGF_Teneurin"/>
    <property type="match status" value="1"/>
</dbReference>
<accession>A0AAD2FH62</accession>
<dbReference type="Gene3D" id="2.115.10.20">
    <property type="entry name" value="Glycosyl hydrolase domain, family 43"/>
    <property type="match status" value="1"/>
</dbReference>
<dbReference type="Proteomes" id="UP001295423">
    <property type="component" value="Unassembled WGS sequence"/>
</dbReference>
<keyword evidence="4" id="KW-1185">Reference proteome</keyword>
<evidence type="ECO:0000313" key="3">
    <source>
        <dbReference type="EMBL" id="CAJ1938703.1"/>
    </source>
</evidence>
<evidence type="ECO:0000313" key="4">
    <source>
        <dbReference type="Proteomes" id="UP001295423"/>
    </source>
</evidence>
<protein>
    <recommendedName>
        <fullName evidence="2">EGF-like domain-containing protein</fullName>
    </recommendedName>
</protein>
<comment type="caution">
    <text evidence="3">The sequence shown here is derived from an EMBL/GenBank/DDBJ whole genome shotgun (WGS) entry which is preliminary data.</text>
</comment>
<feature type="disulfide bond" evidence="1">
    <location>
        <begin position="84"/>
        <end position="93"/>
    </location>
</feature>
<dbReference type="PROSITE" id="PS00022">
    <property type="entry name" value="EGF_1"/>
    <property type="match status" value="1"/>
</dbReference>
<dbReference type="AlphaFoldDB" id="A0AAD2FH62"/>
<dbReference type="InterPro" id="IPR023296">
    <property type="entry name" value="Glyco_hydro_beta-prop_sf"/>
</dbReference>
<dbReference type="CDD" id="cd00054">
    <property type="entry name" value="EGF_CA"/>
    <property type="match status" value="1"/>
</dbReference>
<dbReference type="PROSITE" id="PS01186">
    <property type="entry name" value="EGF_2"/>
    <property type="match status" value="1"/>
</dbReference>